<feature type="transmembrane region" description="Helical" evidence="1">
    <location>
        <begin position="91"/>
        <end position="112"/>
    </location>
</feature>
<feature type="transmembrane region" description="Helical" evidence="1">
    <location>
        <begin position="56"/>
        <end position="79"/>
    </location>
</feature>
<evidence type="ECO:0000313" key="3">
    <source>
        <dbReference type="Proteomes" id="UP000186940"/>
    </source>
</evidence>
<proteinExistence type="predicted"/>
<reference evidence="2" key="1">
    <citation type="submission" date="2016-05" db="EMBL/GenBank/DDBJ databases">
        <title>Microbial consortia oxidize butane by reversing methanogenesis.</title>
        <authorList>
            <person name="Laso-Perez R."/>
            <person name="Richter M."/>
            <person name="Wegener G."/>
            <person name="Musat F."/>
        </authorList>
    </citation>
    <scope>NUCLEOTIDE SEQUENCE [LARGE SCALE GENOMIC DNA]</scope>
    <source>
        <strain evidence="2">BOX2</strain>
    </source>
</reference>
<feature type="transmembrane region" description="Helical" evidence="1">
    <location>
        <begin position="20"/>
        <end position="44"/>
    </location>
</feature>
<organism evidence="2 3">
    <name type="scientific">Candidatus Syntropharchaeum caldarium</name>
    <dbReference type="NCBI Taxonomy" id="1838285"/>
    <lineage>
        <taxon>Archaea</taxon>
        <taxon>Methanobacteriati</taxon>
        <taxon>Methanobacteriota</taxon>
        <taxon>Stenosarchaea group</taxon>
        <taxon>Methanomicrobia</taxon>
        <taxon>Methanosarcinales</taxon>
        <taxon>ANME-2 cluster</taxon>
        <taxon>Candidatus Syntropharchaeum</taxon>
    </lineage>
</organism>
<keyword evidence="3" id="KW-1185">Reference proteome</keyword>
<sequence length="173" mass="19863">MLTTVVGKDIYQYRLFEAIGQMYGVFILFGWLFIGFLAAMLIFIRVFKWDNKLNAGYVIGGLFGLFVYYLWALFLILFLRSSTSWFNSFQWLTGGSIILFVVGGIYLFTSCGRQKVKERIRSDVIIFLITFFVWLGFVGILDIAKMPLPVQVNIGIGYLLALMILWSVKSNEV</sequence>
<evidence type="ECO:0000256" key="1">
    <source>
        <dbReference type="SAM" id="Phobius"/>
    </source>
</evidence>
<evidence type="ECO:0000313" key="2">
    <source>
        <dbReference type="EMBL" id="OFV67607.1"/>
    </source>
</evidence>
<keyword evidence="1" id="KW-0472">Membrane</keyword>
<dbReference type="Proteomes" id="UP000186940">
    <property type="component" value="Unassembled WGS sequence"/>
</dbReference>
<name>A0A1F2P894_9EURY</name>
<gene>
    <name evidence="2" type="ORF">SCAL_000982</name>
</gene>
<keyword evidence="1" id="KW-1133">Transmembrane helix</keyword>
<dbReference type="EMBL" id="LYOS01000003">
    <property type="protein sequence ID" value="OFV67607.1"/>
    <property type="molecule type" value="Genomic_DNA"/>
</dbReference>
<protein>
    <submittedName>
        <fullName evidence="2">Membrane protein</fullName>
    </submittedName>
</protein>
<dbReference type="STRING" id="1838285.SCAL_000982"/>
<comment type="caution">
    <text evidence="2">The sequence shown here is derived from an EMBL/GenBank/DDBJ whole genome shotgun (WGS) entry which is preliminary data.</text>
</comment>
<feature type="transmembrane region" description="Helical" evidence="1">
    <location>
        <begin position="150"/>
        <end position="168"/>
    </location>
</feature>
<feature type="transmembrane region" description="Helical" evidence="1">
    <location>
        <begin position="124"/>
        <end position="144"/>
    </location>
</feature>
<accession>A0A1F2P894</accession>
<keyword evidence="1" id="KW-0812">Transmembrane</keyword>
<dbReference type="AlphaFoldDB" id="A0A1F2P894"/>